<evidence type="ECO:0000256" key="12">
    <source>
        <dbReference type="ARBA" id="ARBA00023136"/>
    </source>
</evidence>
<dbReference type="EMBL" id="BDQG01000001">
    <property type="protein sequence ID" value="GAW66222.1"/>
    <property type="molecule type" value="Genomic_DNA"/>
</dbReference>
<dbReference type="PANTHER" id="PTHR35864:SF1">
    <property type="entry name" value="ZINC METALLOPROTEASE YWHC-RELATED"/>
    <property type="match status" value="1"/>
</dbReference>
<evidence type="ECO:0000256" key="8">
    <source>
        <dbReference type="ARBA" id="ARBA00022801"/>
    </source>
</evidence>
<dbReference type="Proteomes" id="UP000194153">
    <property type="component" value="Unassembled WGS sequence"/>
</dbReference>
<evidence type="ECO:0000313" key="16">
    <source>
        <dbReference type="Proteomes" id="UP000194153"/>
    </source>
</evidence>
<comment type="similarity">
    <text evidence="3">Belongs to the peptidase M50B family.</text>
</comment>
<keyword evidence="6 13" id="KW-0812">Transmembrane</keyword>
<comment type="subcellular location">
    <subcellularLocation>
        <location evidence="2">Cell membrane</location>
        <topology evidence="2">Multi-pass membrane protein</topology>
    </subcellularLocation>
</comment>
<accession>A0ABQ0MHG1</accession>
<organism evidence="15 16">
    <name type="scientific">Geoanaerobacter pelophilus</name>
    <dbReference type="NCBI Taxonomy" id="60036"/>
    <lineage>
        <taxon>Bacteria</taxon>
        <taxon>Pseudomonadati</taxon>
        <taxon>Thermodesulfobacteriota</taxon>
        <taxon>Desulfuromonadia</taxon>
        <taxon>Geobacterales</taxon>
        <taxon>Geobacteraceae</taxon>
        <taxon>Geoanaerobacter</taxon>
    </lineage>
</organism>
<feature type="transmembrane region" description="Helical" evidence="13">
    <location>
        <begin position="182"/>
        <end position="202"/>
    </location>
</feature>
<feature type="transmembrane region" description="Helical" evidence="13">
    <location>
        <begin position="12"/>
        <end position="33"/>
    </location>
</feature>
<keyword evidence="5 15" id="KW-0645">Protease</keyword>
<evidence type="ECO:0000256" key="9">
    <source>
        <dbReference type="ARBA" id="ARBA00022833"/>
    </source>
</evidence>
<feature type="transmembrane region" description="Helical" evidence="13">
    <location>
        <begin position="92"/>
        <end position="114"/>
    </location>
</feature>
<keyword evidence="8" id="KW-0378">Hydrolase</keyword>
<evidence type="ECO:0000256" key="13">
    <source>
        <dbReference type="SAM" id="Phobius"/>
    </source>
</evidence>
<keyword evidence="12 13" id="KW-0472">Membrane</keyword>
<dbReference type="GO" id="GO:0008233">
    <property type="term" value="F:peptidase activity"/>
    <property type="evidence" value="ECO:0007669"/>
    <property type="project" value="UniProtKB-KW"/>
</dbReference>
<keyword evidence="11" id="KW-0482">Metalloprotease</keyword>
<evidence type="ECO:0000256" key="4">
    <source>
        <dbReference type="ARBA" id="ARBA00022475"/>
    </source>
</evidence>
<protein>
    <submittedName>
        <fullName evidence="15">Protease</fullName>
    </submittedName>
</protein>
<evidence type="ECO:0000256" key="5">
    <source>
        <dbReference type="ARBA" id="ARBA00022670"/>
    </source>
</evidence>
<keyword evidence="10 13" id="KW-1133">Transmembrane helix</keyword>
<feature type="transmembrane region" description="Helical" evidence="13">
    <location>
        <begin position="134"/>
        <end position="154"/>
    </location>
</feature>
<evidence type="ECO:0000256" key="3">
    <source>
        <dbReference type="ARBA" id="ARBA00007931"/>
    </source>
</evidence>
<keyword evidence="7" id="KW-0479">Metal-binding</keyword>
<proteinExistence type="inferred from homology"/>
<evidence type="ECO:0000256" key="6">
    <source>
        <dbReference type="ARBA" id="ARBA00022692"/>
    </source>
</evidence>
<keyword evidence="16" id="KW-1185">Reference proteome</keyword>
<evidence type="ECO:0000313" key="15">
    <source>
        <dbReference type="EMBL" id="GAW66222.1"/>
    </source>
</evidence>
<keyword evidence="9" id="KW-0862">Zinc</keyword>
<comment type="caution">
    <text evidence="15">The sequence shown here is derived from an EMBL/GenBank/DDBJ whole genome shotgun (WGS) entry which is preliminary data.</text>
</comment>
<evidence type="ECO:0000256" key="1">
    <source>
        <dbReference type="ARBA" id="ARBA00001947"/>
    </source>
</evidence>
<dbReference type="CDD" id="cd06158">
    <property type="entry name" value="S2P-M50_like_1"/>
    <property type="match status" value="1"/>
</dbReference>
<evidence type="ECO:0000256" key="11">
    <source>
        <dbReference type="ARBA" id="ARBA00023049"/>
    </source>
</evidence>
<feature type="domain" description="Peptidase M50" evidence="14">
    <location>
        <begin position="134"/>
        <end position="191"/>
    </location>
</feature>
<evidence type="ECO:0000256" key="7">
    <source>
        <dbReference type="ARBA" id="ARBA00022723"/>
    </source>
</evidence>
<evidence type="ECO:0000256" key="2">
    <source>
        <dbReference type="ARBA" id="ARBA00004651"/>
    </source>
</evidence>
<evidence type="ECO:0000259" key="14">
    <source>
        <dbReference type="Pfam" id="PF02163"/>
    </source>
</evidence>
<keyword evidence="4" id="KW-1003">Cell membrane</keyword>
<name>A0ABQ0MHG1_9BACT</name>
<gene>
    <name evidence="15" type="ORF">GPEL0_01f1493</name>
</gene>
<dbReference type="PANTHER" id="PTHR35864">
    <property type="entry name" value="ZINC METALLOPROTEASE MJ0611-RELATED"/>
    <property type="match status" value="1"/>
</dbReference>
<dbReference type="InterPro" id="IPR044537">
    <property type="entry name" value="Rip2-like"/>
</dbReference>
<dbReference type="GO" id="GO:0006508">
    <property type="term" value="P:proteolysis"/>
    <property type="evidence" value="ECO:0007669"/>
    <property type="project" value="UniProtKB-KW"/>
</dbReference>
<dbReference type="InterPro" id="IPR052348">
    <property type="entry name" value="Metallopeptidase_M50B"/>
</dbReference>
<reference evidence="16" key="1">
    <citation type="submission" date="2017-05" db="EMBL/GenBank/DDBJ databases">
        <title>Draft genome sequence of Geobacter pelophilus, a iron(III)-reducing bacteria.</title>
        <authorList>
            <person name="Aoyagi T."/>
            <person name="Koike H."/>
            <person name="Morita T."/>
            <person name="Sato Y."/>
            <person name="Habe H."/>
            <person name="Hori T."/>
        </authorList>
    </citation>
    <scope>NUCLEOTIDE SEQUENCE [LARGE SCALE GENOMIC DNA]</scope>
    <source>
        <strain evidence="16">Drf2</strain>
    </source>
</reference>
<feature type="transmembrane region" description="Helical" evidence="13">
    <location>
        <begin position="53"/>
        <end position="72"/>
    </location>
</feature>
<sequence length="230" mass="25127">MKDFMEQFFLKLSIMLVPALMAITCHEVSHGYIADRRGDNTARYLGRLTLNPLKHLDLFGTLMIFIIGIGWAKPVPVNFNNLRRPKTDMIWVAAAGPITNFLLATFSALVMRALIGATQGVAEGSALATFVDPITLMLAFSVYINLLLGIFNLIPVPPLDGGRVAVGLLPLRPSMALARLEPFGMIIIIVLVFFTNAFSYVISPALNFGVNLLAGPHSNLVFGVTRLMLK</sequence>
<dbReference type="Pfam" id="PF02163">
    <property type="entry name" value="Peptidase_M50"/>
    <property type="match status" value="1"/>
</dbReference>
<evidence type="ECO:0000256" key="10">
    <source>
        <dbReference type="ARBA" id="ARBA00022989"/>
    </source>
</evidence>
<dbReference type="InterPro" id="IPR008915">
    <property type="entry name" value="Peptidase_M50"/>
</dbReference>
<comment type="cofactor">
    <cofactor evidence="1">
        <name>Zn(2+)</name>
        <dbReference type="ChEBI" id="CHEBI:29105"/>
    </cofactor>
</comment>